<dbReference type="InterPro" id="IPR008963">
    <property type="entry name" value="Purple_acid_Pase-like_N"/>
</dbReference>
<dbReference type="Proteomes" id="UP000630887">
    <property type="component" value="Unassembled WGS sequence"/>
</dbReference>
<dbReference type="GO" id="GO:0003993">
    <property type="term" value="F:acid phosphatase activity"/>
    <property type="evidence" value="ECO:0007669"/>
    <property type="project" value="InterPro"/>
</dbReference>
<dbReference type="InterPro" id="IPR013783">
    <property type="entry name" value="Ig-like_fold"/>
</dbReference>
<comment type="caution">
    <text evidence="4">The sequence shown here is derived from an EMBL/GenBank/DDBJ whole genome shotgun (WGS) entry which is preliminary data.</text>
</comment>
<evidence type="ECO:0000313" key="5">
    <source>
        <dbReference type="Proteomes" id="UP000630887"/>
    </source>
</evidence>
<feature type="domain" description="Fibronectin type-III" evidence="3">
    <location>
        <begin position="698"/>
        <end position="785"/>
    </location>
</feature>
<dbReference type="EMBL" id="BONI01000031">
    <property type="protein sequence ID" value="GIG07149.1"/>
    <property type="molecule type" value="Genomic_DNA"/>
</dbReference>
<dbReference type="SUPFAM" id="SSF49344">
    <property type="entry name" value="CBD9-like"/>
    <property type="match status" value="1"/>
</dbReference>
<dbReference type="InterPro" id="IPR050991">
    <property type="entry name" value="ECM_Regulatory_Proteins"/>
</dbReference>
<gene>
    <name evidence="4" type="ORF">Cco03nite_38490</name>
</gene>
<dbReference type="PROSITE" id="PS50853">
    <property type="entry name" value="FN3"/>
    <property type="match status" value="2"/>
</dbReference>
<keyword evidence="5" id="KW-1185">Reference proteome</keyword>
<dbReference type="PANTHER" id="PTHR46708">
    <property type="entry name" value="TENASCIN"/>
    <property type="match status" value="1"/>
</dbReference>
<feature type="compositionally biased region" description="Pro residues" evidence="2">
    <location>
        <begin position="678"/>
        <end position="696"/>
    </location>
</feature>
<dbReference type="PANTHER" id="PTHR46708:SF2">
    <property type="entry name" value="FIBRONECTIN TYPE-III DOMAIN-CONTAINING PROTEIN"/>
    <property type="match status" value="1"/>
</dbReference>
<evidence type="ECO:0000256" key="2">
    <source>
        <dbReference type="SAM" id="MobiDB-lite"/>
    </source>
</evidence>
<protein>
    <recommendedName>
        <fullName evidence="3">Fibronectin type-III domain-containing protein</fullName>
    </recommendedName>
</protein>
<dbReference type="InterPro" id="IPR003961">
    <property type="entry name" value="FN3_dom"/>
</dbReference>
<evidence type="ECO:0000313" key="4">
    <source>
        <dbReference type="EMBL" id="GIG07149.1"/>
    </source>
</evidence>
<dbReference type="SMART" id="SM00060">
    <property type="entry name" value="FN3"/>
    <property type="match status" value="2"/>
</dbReference>
<dbReference type="AlphaFoldDB" id="A0A8J3L163"/>
<dbReference type="SUPFAM" id="SSF49363">
    <property type="entry name" value="Purple acid phosphatase, N-terminal domain"/>
    <property type="match status" value="2"/>
</dbReference>
<accession>A0A8J3L163</accession>
<dbReference type="Gene3D" id="3.20.20.70">
    <property type="entry name" value="Aldolase class I"/>
    <property type="match status" value="1"/>
</dbReference>
<dbReference type="InterPro" id="IPR006311">
    <property type="entry name" value="TAT_signal"/>
</dbReference>
<sequence>MNDKAHPHRTATPARRVRARLLAGALAAATALTAGIVALTAAPAAAAGFEIGRTPFYGKVPTLGANSRTAFWYGALDQAKVNQLKAYDLVVLEPTLRVLNVTADHFYFESVTSAQVQEIKRGVDGVLGSADDAIVLGYLSVGEMLPTIIPGHSGHMTVQKGIDLGLLPAGYGGPSGPLHGPNPWNYSSAGSYLNVEGGAAPDGTYADGYANYAGTSIGANYSSWGNRLTWRNSGVMPWYLDQQGTWVNDSRYLYGGYWKDGDGTVDVNPTYGGGYINGGDPAWQKFVTYQVDKIVHDGDYDGVFLDTVDTPDPVGGAGPGISWGPRGNFGFTAGGMVDLVEKIKAVDPSKVVASNRGYWYFNPDEGTSQFAARYRHAINIFVTESWYYNTYIPGFYDTSPGFEANWNTNPASPAYRSRDNFGGFWKEYVNAQADQADGFNVAIIDFRVPAASTQKWMNEVVVNSGYLGYDVSGANHFNSAVYDDAKNWLDAQGRAAPSQAGAHPTDLYGGFVADGTVGEWSAETPIFSDPAGANAKGITKVYVKFVGNRFFMMVEAKQTISLAQEMIYFDYDKDGPSGWQPSWPTSPDSRLYLENLNQAYLLPHAGAGQGDVFKFSSPSAPTNRGWPVRVVQSGTRAEFEFDRDYVFPASMAGTEVWTWLRVANFGGSSVKFTVPGSGPQPSPSSPPPSSPPPAQPPVISNVQYANVTSTGATVTWTTDVASSSVVEYGTSTAYGSTATGASNVTGHSVTLSGLAPGTAYQFRVRSVSAGGTTNSPNGTFTTAPSGGSYPAITVDGSAGDWGSVTPAMTGSTTVQSVSVANNATNLYLLTRGTGLNVFGQFFLNTDNNTGTGYTATGWNNPSGADYMLENGNLYRHAGGGWAWTSLGAVTFVRNDTVVEAAIPLSTLGLSPGSPLRLGYLKNNSATDRLPAASGTFPVVTLLNGSGGGGGAPVISNVQYANVTSTGATVTWATDVASSSVVEYGTSTAYGSTATGASNATSHSVTLSGLAPGTAYQFRVRSVSSGGTANSPNGTFTTASSGGGYPAITVDGSAGDWASVTPVLSGGTGVQSVSVTNNGTTLYLCVKGTGLNVLGQFFLNTDNNTGTGYNAAGWTNPSGGDYMLENANLYDHGGSGWSWTPLGAMTFVRNDTVIEAAVPLASVGLAPGAQFRLGYIKNNTTDRLPGSSGAFPVVTLLN</sequence>
<dbReference type="RefSeq" id="WP_203693501.1">
    <property type="nucleotide sequence ID" value="NZ_BAAALC010000044.1"/>
</dbReference>
<dbReference type="GO" id="GO:0046872">
    <property type="term" value="F:metal ion binding"/>
    <property type="evidence" value="ECO:0007669"/>
    <property type="project" value="InterPro"/>
</dbReference>
<dbReference type="Pfam" id="PF16656">
    <property type="entry name" value="Pur_ac_phosph_N"/>
    <property type="match status" value="2"/>
</dbReference>
<organism evidence="4 5">
    <name type="scientific">Catellatospora coxensis</name>
    <dbReference type="NCBI Taxonomy" id="310354"/>
    <lineage>
        <taxon>Bacteria</taxon>
        <taxon>Bacillati</taxon>
        <taxon>Actinomycetota</taxon>
        <taxon>Actinomycetes</taxon>
        <taxon>Micromonosporales</taxon>
        <taxon>Micromonosporaceae</taxon>
        <taxon>Catellatospora</taxon>
    </lineage>
</organism>
<proteinExistence type="predicted"/>
<dbReference type="InterPro" id="IPR015914">
    <property type="entry name" value="PAPs_N"/>
</dbReference>
<evidence type="ECO:0000259" key="3">
    <source>
        <dbReference type="PROSITE" id="PS50853"/>
    </source>
</evidence>
<name>A0A8J3L163_9ACTN</name>
<dbReference type="CDD" id="cd00063">
    <property type="entry name" value="FN3"/>
    <property type="match status" value="2"/>
</dbReference>
<feature type="region of interest" description="Disordered" evidence="2">
    <location>
        <begin position="673"/>
        <end position="699"/>
    </location>
</feature>
<dbReference type="InterPro" id="IPR013785">
    <property type="entry name" value="Aldolase_TIM"/>
</dbReference>
<dbReference type="GO" id="GO:0005975">
    <property type="term" value="P:carbohydrate metabolic process"/>
    <property type="evidence" value="ECO:0007669"/>
    <property type="project" value="UniProtKB-ARBA"/>
</dbReference>
<evidence type="ECO:0000256" key="1">
    <source>
        <dbReference type="ARBA" id="ARBA00022737"/>
    </source>
</evidence>
<dbReference type="PROSITE" id="PS51318">
    <property type="entry name" value="TAT"/>
    <property type="match status" value="1"/>
</dbReference>
<dbReference type="Gene3D" id="2.60.40.10">
    <property type="entry name" value="Immunoglobulins"/>
    <property type="match status" value="2"/>
</dbReference>
<feature type="domain" description="Fibronectin type-III" evidence="3">
    <location>
        <begin position="953"/>
        <end position="1040"/>
    </location>
</feature>
<keyword evidence="1" id="KW-0677">Repeat</keyword>
<reference evidence="4 5" key="1">
    <citation type="submission" date="2021-01" db="EMBL/GenBank/DDBJ databases">
        <title>Whole genome shotgun sequence of Catellatospora coxensis NBRC 107359.</title>
        <authorList>
            <person name="Komaki H."/>
            <person name="Tamura T."/>
        </authorList>
    </citation>
    <scope>NUCLEOTIDE SEQUENCE [LARGE SCALE GENOMIC DNA]</scope>
    <source>
        <strain evidence="4 5">NBRC 107359</strain>
    </source>
</reference>